<comment type="pathway">
    <text evidence="4">Amino-acid biosynthesis.</text>
</comment>
<dbReference type="InterPro" id="IPR017896">
    <property type="entry name" value="4Fe4S_Fe-S-bd"/>
</dbReference>
<dbReference type="EMBL" id="CP119083">
    <property type="protein sequence ID" value="WEF32121.1"/>
    <property type="molecule type" value="Genomic_DNA"/>
</dbReference>
<name>A0ABY8BAU9_9BURK</name>
<dbReference type="Pfam" id="PF14691">
    <property type="entry name" value="Fer4_20"/>
    <property type="match status" value="1"/>
</dbReference>
<keyword evidence="2" id="KW-0560">Oxidoreductase</keyword>
<dbReference type="RefSeq" id="WP_277414882.1">
    <property type="nucleotide sequence ID" value="NZ_CP119083.1"/>
</dbReference>
<protein>
    <submittedName>
        <fullName evidence="6">Glutamate synthase subunit beta</fullName>
    </submittedName>
</protein>
<keyword evidence="3" id="KW-0314">Glutamate biosynthesis</keyword>
<dbReference type="Gene3D" id="3.40.50.720">
    <property type="entry name" value="NAD(P)-binding Rossmann-like Domain"/>
    <property type="match status" value="1"/>
</dbReference>
<evidence type="ECO:0000259" key="5">
    <source>
        <dbReference type="PROSITE" id="PS51379"/>
    </source>
</evidence>
<proteinExistence type="predicted"/>
<dbReference type="Gene3D" id="1.10.1060.10">
    <property type="entry name" value="Alpha-helical ferredoxin"/>
    <property type="match status" value="1"/>
</dbReference>
<accession>A0ABY8BAU9</accession>
<evidence type="ECO:0000256" key="4">
    <source>
        <dbReference type="ARBA" id="ARBA00029440"/>
    </source>
</evidence>
<organism evidence="6 7">
    <name type="scientific">Pseudoduganella chitinolytica</name>
    <dbReference type="NCBI Taxonomy" id="34070"/>
    <lineage>
        <taxon>Bacteria</taxon>
        <taxon>Pseudomonadati</taxon>
        <taxon>Pseudomonadota</taxon>
        <taxon>Betaproteobacteria</taxon>
        <taxon>Burkholderiales</taxon>
        <taxon>Oxalobacteraceae</taxon>
        <taxon>Telluria group</taxon>
        <taxon>Pseudoduganella</taxon>
    </lineage>
</organism>
<keyword evidence="1" id="KW-0028">Amino-acid biosynthesis</keyword>
<gene>
    <name evidence="6" type="ORF">PX653_22275</name>
</gene>
<dbReference type="Pfam" id="PF07992">
    <property type="entry name" value="Pyr_redox_2"/>
    <property type="match status" value="1"/>
</dbReference>
<dbReference type="Proteomes" id="UP001216510">
    <property type="component" value="Chromosome"/>
</dbReference>
<dbReference type="InterPro" id="IPR009051">
    <property type="entry name" value="Helical_ferredxn"/>
</dbReference>
<keyword evidence="7" id="KW-1185">Reference proteome</keyword>
<dbReference type="InterPro" id="IPR028261">
    <property type="entry name" value="DPD_II"/>
</dbReference>
<reference evidence="6 7" key="1">
    <citation type="submission" date="2023-02" db="EMBL/GenBank/DDBJ databases">
        <title>Gemone sequence of Telluria chitinolytica ACM 3522T.</title>
        <authorList>
            <person name="Frediansyah A."/>
            <person name="Miess H."/>
            <person name="Gross H."/>
        </authorList>
    </citation>
    <scope>NUCLEOTIDE SEQUENCE [LARGE SCALE GENOMIC DNA]</scope>
    <source>
        <strain evidence="6 7">ACM 3522</strain>
    </source>
</reference>
<dbReference type="PANTHER" id="PTHR43100">
    <property type="entry name" value="GLUTAMATE SYNTHASE [NADPH] SMALL CHAIN"/>
    <property type="match status" value="1"/>
</dbReference>
<sequence>MGKITGFMEFERQAESYLPPESRLKNYKEFVLKLTDEQAKVQGARCMDCGIPFCNTGCPVNNIIPDWNDLVYRQHYRQALDVLHSTNNFPEFTGRICPAPCESACTLGIGDDPVGIKSIEHKIIDEGWEHGWVKPQPPEKKTGKTVAIIGSGPAGLAAAQQLARTGHDVTVFEKADRAGGLLRYGIPDFKLEKFHIDRRIAQMEAEGVKFRLSTLVGKDFPTTVNNWAKETIFPEDLQKDFDAVIIAGGAEQPRDLPVPGRELKGVHFAMDFLPLQNKVNAGDKVKDQIKATGKHVVVIGGGDTGSDCVGTSNRHGAASVTQFELMPMPPEQENKPLVWPYWPTKLRTSSSHEEGCERDWAVATKRLEGKNGKVEKLIACRVEWKDGKMAEVPNSEFEMKADLVLLAMGFVSPVQQVLDAFGVEKDARGNARAATDGETSYKTNKPGVFAAGDIRRGQSLVVWAIREGRQCARAVDEFLMGHSVLPR</sequence>
<dbReference type="InterPro" id="IPR051394">
    <property type="entry name" value="Glutamate_Synthase"/>
</dbReference>
<evidence type="ECO:0000313" key="6">
    <source>
        <dbReference type="EMBL" id="WEF32121.1"/>
    </source>
</evidence>
<feature type="domain" description="4Fe-4S ferredoxin-type" evidence="5">
    <location>
        <begin position="37"/>
        <end position="68"/>
    </location>
</feature>
<dbReference type="NCBIfam" id="TIGR01317">
    <property type="entry name" value="GOGAT_sm_gam"/>
    <property type="match status" value="1"/>
</dbReference>
<dbReference type="SUPFAM" id="SSF51971">
    <property type="entry name" value="Nucleotide-binding domain"/>
    <property type="match status" value="2"/>
</dbReference>
<dbReference type="PRINTS" id="PR00419">
    <property type="entry name" value="ADXRDTASE"/>
</dbReference>
<dbReference type="InterPro" id="IPR036188">
    <property type="entry name" value="FAD/NAD-bd_sf"/>
</dbReference>
<dbReference type="PANTHER" id="PTHR43100:SF1">
    <property type="entry name" value="GLUTAMATE SYNTHASE [NADPH] SMALL CHAIN"/>
    <property type="match status" value="1"/>
</dbReference>
<dbReference type="SUPFAM" id="SSF46548">
    <property type="entry name" value="alpha-helical ferredoxin"/>
    <property type="match status" value="1"/>
</dbReference>
<evidence type="ECO:0000256" key="1">
    <source>
        <dbReference type="ARBA" id="ARBA00022605"/>
    </source>
</evidence>
<evidence type="ECO:0000256" key="2">
    <source>
        <dbReference type="ARBA" id="ARBA00023002"/>
    </source>
</evidence>
<dbReference type="PROSITE" id="PS51379">
    <property type="entry name" value="4FE4S_FER_2"/>
    <property type="match status" value="1"/>
</dbReference>
<dbReference type="InterPro" id="IPR023753">
    <property type="entry name" value="FAD/NAD-binding_dom"/>
</dbReference>
<evidence type="ECO:0000313" key="7">
    <source>
        <dbReference type="Proteomes" id="UP001216510"/>
    </source>
</evidence>
<dbReference type="Gene3D" id="3.50.50.60">
    <property type="entry name" value="FAD/NAD(P)-binding domain"/>
    <property type="match status" value="1"/>
</dbReference>
<evidence type="ECO:0000256" key="3">
    <source>
        <dbReference type="ARBA" id="ARBA00023164"/>
    </source>
</evidence>
<dbReference type="InterPro" id="IPR006005">
    <property type="entry name" value="Glut_synth_ssu1"/>
</dbReference>